<name>A0A7K1XSP1_9SPHI</name>
<dbReference type="Proteomes" id="UP000451233">
    <property type="component" value="Unassembled WGS sequence"/>
</dbReference>
<evidence type="ECO:0000313" key="8">
    <source>
        <dbReference type="EMBL" id="MXV14021.1"/>
    </source>
</evidence>
<protein>
    <recommendedName>
        <fullName evidence="2">histidine kinase</fullName>
        <ecNumber evidence="2">2.7.13.3</ecNumber>
    </recommendedName>
</protein>
<feature type="domain" description="PAC" evidence="7">
    <location>
        <begin position="204"/>
        <end position="255"/>
    </location>
</feature>
<evidence type="ECO:0000259" key="6">
    <source>
        <dbReference type="PROSITE" id="PS50110"/>
    </source>
</evidence>
<dbReference type="InterPro" id="IPR036097">
    <property type="entry name" value="HisK_dim/P_sf"/>
</dbReference>
<accession>A0A7K1XSP1</accession>
<evidence type="ECO:0000256" key="4">
    <source>
        <dbReference type="PROSITE-ProRule" id="PRU00169"/>
    </source>
</evidence>
<dbReference type="Pfam" id="PF08447">
    <property type="entry name" value="PAS_3"/>
    <property type="match status" value="1"/>
</dbReference>
<dbReference type="Pfam" id="PF02518">
    <property type="entry name" value="HATPase_c"/>
    <property type="match status" value="1"/>
</dbReference>
<dbReference type="InterPro" id="IPR035965">
    <property type="entry name" value="PAS-like_dom_sf"/>
</dbReference>
<feature type="domain" description="Response regulatory" evidence="6">
    <location>
        <begin position="516"/>
        <end position="634"/>
    </location>
</feature>
<dbReference type="InterPro" id="IPR036890">
    <property type="entry name" value="HATPase_C_sf"/>
</dbReference>
<dbReference type="Gene3D" id="3.30.450.20">
    <property type="entry name" value="PAS domain"/>
    <property type="match status" value="2"/>
</dbReference>
<dbReference type="EC" id="2.7.13.3" evidence="2"/>
<dbReference type="SMART" id="SM00387">
    <property type="entry name" value="HATPase_c"/>
    <property type="match status" value="1"/>
</dbReference>
<dbReference type="InterPro" id="IPR000700">
    <property type="entry name" value="PAS-assoc_C"/>
</dbReference>
<keyword evidence="9" id="KW-1185">Reference proteome</keyword>
<dbReference type="CDD" id="cd16922">
    <property type="entry name" value="HATPase_EvgS-ArcB-TorS-like"/>
    <property type="match status" value="1"/>
</dbReference>
<dbReference type="GO" id="GO:0000155">
    <property type="term" value="F:phosphorelay sensor kinase activity"/>
    <property type="evidence" value="ECO:0007669"/>
    <property type="project" value="InterPro"/>
</dbReference>
<proteinExistence type="predicted"/>
<dbReference type="SMART" id="SM00448">
    <property type="entry name" value="REC"/>
    <property type="match status" value="1"/>
</dbReference>
<gene>
    <name evidence="8" type="ORF">GS398_01820</name>
</gene>
<dbReference type="InterPro" id="IPR003661">
    <property type="entry name" value="HisK_dim/P_dom"/>
</dbReference>
<feature type="modified residue" description="4-aspartylphosphate" evidence="4">
    <location>
        <position position="565"/>
    </location>
</feature>
<dbReference type="FunFam" id="3.30.565.10:FF:000010">
    <property type="entry name" value="Sensor histidine kinase RcsC"/>
    <property type="match status" value="1"/>
</dbReference>
<comment type="catalytic activity">
    <reaction evidence="1">
        <text>ATP + protein L-histidine = ADP + protein N-phospho-L-histidine.</text>
        <dbReference type="EC" id="2.7.13.3"/>
    </reaction>
</comment>
<dbReference type="PANTHER" id="PTHR45339:SF3">
    <property type="entry name" value="HISTIDINE KINASE"/>
    <property type="match status" value="1"/>
</dbReference>
<evidence type="ECO:0000259" key="7">
    <source>
        <dbReference type="PROSITE" id="PS50113"/>
    </source>
</evidence>
<dbReference type="Pfam" id="PF00072">
    <property type="entry name" value="Response_reg"/>
    <property type="match status" value="1"/>
</dbReference>
<dbReference type="SMART" id="SM00388">
    <property type="entry name" value="HisKA"/>
    <property type="match status" value="1"/>
</dbReference>
<dbReference type="InterPro" id="IPR013655">
    <property type="entry name" value="PAS_fold_3"/>
</dbReference>
<dbReference type="InterPro" id="IPR011006">
    <property type="entry name" value="CheY-like_superfamily"/>
</dbReference>
<dbReference type="SUPFAM" id="SSF47384">
    <property type="entry name" value="Homodimeric domain of signal transducing histidine kinase"/>
    <property type="match status" value="1"/>
</dbReference>
<dbReference type="SUPFAM" id="SSF52172">
    <property type="entry name" value="CheY-like"/>
    <property type="match status" value="1"/>
</dbReference>
<keyword evidence="3 4" id="KW-0597">Phosphoprotein</keyword>
<dbReference type="Gene3D" id="3.30.565.10">
    <property type="entry name" value="Histidine kinase-like ATPase, C-terminal domain"/>
    <property type="match status" value="1"/>
</dbReference>
<dbReference type="AlphaFoldDB" id="A0A7K1XSP1"/>
<dbReference type="PROSITE" id="PS50113">
    <property type="entry name" value="PAC"/>
    <property type="match status" value="1"/>
</dbReference>
<feature type="domain" description="Histidine kinase" evidence="5">
    <location>
        <begin position="273"/>
        <end position="493"/>
    </location>
</feature>
<dbReference type="PRINTS" id="PR00344">
    <property type="entry name" value="BCTRLSENSOR"/>
</dbReference>
<evidence type="ECO:0000256" key="2">
    <source>
        <dbReference type="ARBA" id="ARBA00012438"/>
    </source>
</evidence>
<evidence type="ECO:0000256" key="3">
    <source>
        <dbReference type="ARBA" id="ARBA00022553"/>
    </source>
</evidence>
<dbReference type="Gene3D" id="2.10.70.100">
    <property type="match status" value="1"/>
</dbReference>
<sequence length="638" mass="71873">MPRIPHADYTDTVSGYWDWETDSREINVDDSLKILLDLPEIDNDLASWKEIIKPGYLDILRENYIAHRDSQGKIPFTLEIALQHKDRNKIVCILVTGRLIWNGEVPLRMTGSYFDISPHKQAEKELQRVKDFLNKTNQTARVGGWELDLETGRVIWTEVTKMIFEVPEDYVPDRGSAATFFKEGADRKKLGDAFNKAVNKGVDYDLELQIVTAKGKTRWTRTVGHPEFQDGKCIRLYGVFQDIDERKKQEEEIRLRQQQADDATNAKIEFLSIVSHEIRTPMNAIVGFTNLLLDNPRPDQVEYLNVLRFSADNLLTLINDILDFNKIDAGKVVFENIDFDLHALLENIRAAQQQEADKKEILLTLEIGPGVPARIKGDPTRLSQVLNNLVANAIKFTPAGKVELSTSVTEKTATTATLCFAVKDTGIGIPEDKLQYIFEKFSQASSETTRKYGGTGLGLAICKRLLELVGSKLSVISKEDEGSSFFFELRFNIDEKTAAESLLNAAADNSGFPGKRVLVTEDNPVNAMLVRRFLTNWQIECDVAENGRIGVDKVASGNYDLVLMDLQMPVMDGYEATIAIRNLPGKKYKELPILALTASTVSDMYEKVIASGMNACLTKPFKPAQLHEMLAYYFNDQR</sequence>
<dbReference type="CDD" id="cd00082">
    <property type="entry name" value="HisKA"/>
    <property type="match status" value="1"/>
</dbReference>
<dbReference type="SUPFAM" id="SSF55785">
    <property type="entry name" value="PYP-like sensor domain (PAS domain)"/>
    <property type="match status" value="2"/>
</dbReference>
<evidence type="ECO:0000259" key="5">
    <source>
        <dbReference type="PROSITE" id="PS50109"/>
    </source>
</evidence>
<reference evidence="8 9" key="1">
    <citation type="submission" date="2019-11" db="EMBL/GenBank/DDBJ databases">
        <title>Pedobacter sp. HMF7056 Genome sequencing and assembly.</title>
        <authorList>
            <person name="Kang H."/>
            <person name="Kim H."/>
            <person name="Joh K."/>
        </authorList>
    </citation>
    <scope>NUCLEOTIDE SEQUENCE [LARGE SCALE GENOMIC DNA]</scope>
    <source>
        <strain evidence="8 9">HMF7056</strain>
    </source>
</reference>
<organism evidence="8 9">
    <name type="scientific">Hufsiella ginkgonis</name>
    <dbReference type="NCBI Taxonomy" id="2695274"/>
    <lineage>
        <taxon>Bacteria</taxon>
        <taxon>Pseudomonadati</taxon>
        <taxon>Bacteroidota</taxon>
        <taxon>Sphingobacteriia</taxon>
        <taxon>Sphingobacteriales</taxon>
        <taxon>Sphingobacteriaceae</taxon>
        <taxon>Hufsiella</taxon>
    </lineage>
</organism>
<dbReference type="InterPro" id="IPR004358">
    <property type="entry name" value="Sig_transdc_His_kin-like_C"/>
</dbReference>
<dbReference type="InterPro" id="IPR005467">
    <property type="entry name" value="His_kinase_dom"/>
</dbReference>
<dbReference type="PROSITE" id="PS50109">
    <property type="entry name" value="HIS_KIN"/>
    <property type="match status" value="1"/>
</dbReference>
<dbReference type="InterPro" id="IPR001789">
    <property type="entry name" value="Sig_transdc_resp-reg_receiver"/>
</dbReference>
<dbReference type="CDD" id="cd17546">
    <property type="entry name" value="REC_hyHK_CKI1_RcsC-like"/>
    <property type="match status" value="1"/>
</dbReference>
<dbReference type="Gene3D" id="1.10.287.130">
    <property type="match status" value="1"/>
</dbReference>
<comment type="caution">
    <text evidence="8">The sequence shown here is derived from an EMBL/GenBank/DDBJ whole genome shotgun (WGS) entry which is preliminary data.</text>
</comment>
<evidence type="ECO:0000256" key="1">
    <source>
        <dbReference type="ARBA" id="ARBA00000085"/>
    </source>
</evidence>
<dbReference type="PROSITE" id="PS50110">
    <property type="entry name" value="RESPONSE_REGULATORY"/>
    <property type="match status" value="1"/>
</dbReference>
<dbReference type="InterPro" id="IPR003594">
    <property type="entry name" value="HATPase_dom"/>
</dbReference>
<dbReference type="SUPFAM" id="SSF55874">
    <property type="entry name" value="ATPase domain of HSP90 chaperone/DNA topoisomerase II/histidine kinase"/>
    <property type="match status" value="1"/>
</dbReference>
<dbReference type="Pfam" id="PF00512">
    <property type="entry name" value="HisKA"/>
    <property type="match status" value="1"/>
</dbReference>
<dbReference type="EMBL" id="WVHS01000001">
    <property type="protein sequence ID" value="MXV14021.1"/>
    <property type="molecule type" value="Genomic_DNA"/>
</dbReference>
<evidence type="ECO:0000313" key="9">
    <source>
        <dbReference type="Proteomes" id="UP000451233"/>
    </source>
</evidence>
<dbReference type="RefSeq" id="WP_160905031.1">
    <property type="nucleotide sequence ID" value="NZ_WVHS01000001.1"/>
</dbReference>
<dbReference type="PANTHER" id="PTHR45339">
    <property type="entry name" value="HYBRID SIGNAL TRANSDUCTION HISTIDINE KINASE J"/>
    <property type="match status" value="1"/>
</dbReference>
<dbReference type="Gene3D" id="3.40.50.2300">
    <property type="match status" value="1"/>
</dbReference>